<accession>A0A4V5LXH9</accession>
<dbReference type="RefSeq" id="WP_136822395.1">
    <property type="nucleotide sequence ID" value="NZ_BMJX01000007.1"/>
</dbReference>
<organism evidence="3 4">
    <name type="scientific">Sphingobacterium alkalisoli</name>
    <dbReference type="NCBI Taxonomy" id="1874115"/>
    <lineage>
        <taxon>Bacteria</taxon>
        <taxon>Pseudomonadati</taxon>
        <taxon>Bacteroidota</taxon>
        <taxon>Sphingobacteriia</taxon>
        <taxon>Sphingobacteriales</taxon>
        <taxon>Sphingobacteriaceae</taxon>
        <taxon>Sphingobacterium</taxon>
    </lineage>
</organism>
<dbReference type="Gene3D" id="3.40.30.10">
    <property type="entry name" value="Glutaredoxin"/>
    <property type="match status" value="1"/>
</dbReference>
<dbReference type="EMBL" id="SUKA01000007">
    <property type="protein sequence ID" value="TJY62609.1"/>
    <property type="molecule type" value="Genomic_DNA"/>
</dbReference>
<protein>
    <submittedName>
        <fullName evidence="3">Thioredoxin family protein</fullName>
    </submittedName>
</protein>
<name>A0A4V5LXH9_9SPHI</name>
<feature type="chain" id="PRO_5020599917" evidence="1">
    <location>
        <begin position="24"/>
        <end position="410"/>
    </location>
</feature>
<evidence type="ECO:0000313" key="4">
    <source>
        <dbReference type="Proteomes" id="UP000309872"/>
    </source>
</evidence>
<feature type="signal peptide" evidence="1">
    <location>
        <begin position="1"/>
        <end position="23"/>
    </location>
</feature>
<evidence type="ECO:0000256" key="1">
    <source>
        <dbReference type="SAM" id="SignalP"/>
    </source>
</evidence>
<reference evidence="3 4" key="1">
    <citation type="submission" date="2019-04" db="EMBL/GenBank/DDBJ databases">
        <title>Sphingobacterium olei sp. nov., isolated from oil-contaminated soil.</title>
        <authorList>
            <person name="Liu B."/>
        </authorList>
    </citation>
    <scope>NUCLEOTIDE SEQUENCE [LARGE SCALE GENOMIC DNA]</scope>
    <source>
        <strain evidence="3 4">Y3L14</strain>
    </source>
</reference>
<gene>
    <name evidence="3" type="ORF">FAZ19_19240</name>
</gene>
<dbReference type="Pfam" id="PF13098">
    <property type="entry name" value="Thioredoxin_2"/>
    <property type="match status" value="1"/>
</dbReference>
<evidence type="ECO:0000313" key="3">
    <source>
        <dbReference type="EMBL" id="TJY62609.1"/>
    </source>
</evidence>
<dbReference type="InterPro" id="IPR036249">
    <property type="entry name" value="Thioredoxin-like_sf"/>
</dbReference>
<dbReference type="SUPFAM" id="SSF52833">
    <property type="entry name" value="Thioredoxin-like"/>
    <property type="match status" value="1"/>
</dbReference>
<dbReference type="Proteomes" id="UP000309872">
    <property type="component" value="Unassembled WGS sequence"/>
</dbReference>
<proteinExistence type="predicted"/>
<dbReference type="OrthoDB" id="120730at2"/>
<keyword evidence="1" id="KW-0732">Signal</keyword>
<dbReference type="AlphaFoldDB" id="A0A4V5LXH9"/>
<comment type="caution">
    <text evidence="3">The sequence shown here is derived from an EMBL/GenBank/DDBJ whole genome shotgun (WGS) entry which is preliminary data.</text>
</comment>
<sequence length="410" mass="47381">MLKIKKALLLLLLSALVWETALAQKEFKPFEGRFEDVKTQAQKENKLILIDLYFEGCMPCKKMDQEVFPNEKVLAVLNPNYITYKTDVFKEEDGKKLSRKYAVSGFPTYILMDANGNTILLESGFLGVDRFIPLLKRGMELKQQGIYLTYDTNLDKEYPAFYSDRYFKTGHRISAEALNNFMDQQTDAFDELTYTIGSLGMSAKYNAWIFQHIPDLRGKYGDNGLRNAVTATAQAKARKFGTAHQLDSLQHMLEYVKPVFTERLWTVYLPKWITEFYKADQDATRYLELIANYDLYQNWEQRSNALGQVIIDQRNNQPLLQQLKEEYAQQQKKEVLHFTDTYKIAVLDIFLGNFEEAAIALATLEKMDLSTQYPKLEKADLQSMKDALIEKNSAALVAKDLQRPLPFSMD</sequence>
<evidence type="ECO:0000259" key="2">
    <source>
        <dbReference type="Pfam" id="PF13098"/>
    </source>
</evidence>
<dbReference type="InterPro" id="IPR012336">
    <property type="entry name" value="Thioredoxin-like_fold"/>
</dbReference>
<feature type="domain" description="Thioredoxin-like fold" evidence="2">
    <location>
        <begin position="41"/>
        <end position="134"/>
    </location>
</feature>
<keyword evidence="4" id="KW-1185">Reference proteome</keyword>